<comment type="caution">
    <text evidence="1">The sequence shown here is derived from an EMBL/GenBank/DDBJ whole genome shotgun (WGS) entry which is preliminary data.</text>
</comment>
<protein>
    <submittedName>
        <fullName evidence="1">Uncharacterized protein</fullName>
    </submittedName>
</protein>
<accession>A0A8T2UH60</accession>
<dbReference type="EMBL" id="CM035412">
    <property type="protein sequence ID" value="KAH7432674.1"/>
    <property type="molecule type" value="Genomic_DNA"/>
</dbReference>
<dbReference type="AlphaFoldDB" id="A0A8T2UH60"/>
<sequence length="37" mass="4281">MHKIKKDSSTGLPIHILLRLQNYGGAFISLILWHEHL</sequence>
<organism evidence="1 2">
    <name type="scientific">Ceratopteris richardii</name>
    <name type="common">Triangle waterfern</name>
    <dbReference type="NCBI Taxonomy" id="49495"/>
    <lineage>
        <taxon>Eukaryota</taxon>
        <taxon>Viridiplantae</taxon>
        <taxon>Streptophyta</taxon>
        <taxon>Embryophyta</taxon>
        <taxon>Tracheophyta</taxon>
        <taxon>Polypodiopsida</taxon>
        <taxon>Polypodiidae</taxon>
        <taxon>Polypodiales</taxon>
        <taxon>Pteridineae</taxon>
        <taxon>Pteridaceae</taxon>
        <taxon>Parkerioideae</taxon>
        <taxon>Ceratopteris</taxon>
    </lineage>
</organism>
<proteinExistence type="predicted"/>
<gene>
    <name evidence="1" type="ORF">KP509_07G033700</name>
</gene>
<evidence type="ECO:0000313" key="1">
    <source>
        <dbReference type="EMBL" id="KAH7432674.1"/>
    </source>
</evidence>
<name>A0A8T2UH60_CERRI</name>
<dbReference type="Proteomes" id="UP000825935">
    <property type="component" value="Chromosome 7"/>
</dbReference>
<reference evidence="1" key="1">
    <citation type="submission" date="2021-08" db="EMBL/GenBank/DDBJ databases">
        <title>WGS assembly of Ceratopteris richardii.</title>
        <authorList>
            <person name="Marchant D.B."/>
            <person name="Chen G."/>
            <person name="Jenkins J."/>
            <person name="Shu S."/>
            <person name="Leebens-Mack J."/>
            <person name="Grimwood J."/>
            <person name="Schmutz J."/>
            <person name="Soltis P."/>
            <person name="Soltis D."/>
            <person name="Chen Z.-H."/>
        </authorList>
    </citation>
    <scope>NUCLEOTIDE SEQUENCE</scope>
    <source>
        <strain evidence="1">Whitten #5841</strain>
        <tissue evidence="1">Leaf</tissue>
    </source>
</reference>
<evidence type="ECO:0000313" key="2">
    <source>
        <dbReference type="Proteomes" id="UP000825935"/>
    </source>
</evidence>
<keyword evidence="2" id="KW-1185">Reference proteome</keyword>